<proteinExistence type="predicted"/>
<keyword evidence="2" id="KW-1185">Reference proteome</keyword>
<name>A0A9Q0J4T7_9ROSI</name>
<reference evidence="1" key="2">
    <citation type="journal article" date="2023" name="Plants (Basel)">
        <title>Annotation of the Turnera subulata (Passifloraceae) Draft Genome Reveals the S-Locus Evolved after the Divergence of Turneroideae from Passifloroideae in a Stepwise Manner.</title>
        <authorList>
            <person name="Henning P.M."/>
            <person name="Roalson E.H."/>
            <person name="Mir W."/>
            <person name="McCubbin A.G."/>
            <person name="Shore J.S."/>
        </authorList>
    </citation>
    <scope>NUCLEOTIDE SEQUENCE</scope>
    <source>
        <strain evidence="1">F60SS</strain>
    </source>
</reference>
<sequence length="137" mass="15807">MAVTCFSSPCIPVKKPSLITKPVHKIMMLKQSHIPLKKAPTTLVRSSLRNKVFENRSEGIICYRDENGEMICEGFDEGPRFHQYLPRTPFQPRDAEIVNLLHQRLLQIVNGCELQHDNNGVVVLQEDFKWTDLNKFC</sequence>
<dbReference type="OrthoDB" id="581210at2759"/>
<protein>
    <submittedName>
        <fullName evidence="1">Uncharacterized protein</fullName>
    </submittedName>
</protein>
<comment type="caution">
    <text evidence="1">The sequence shown here is derived from an EMBL/GenBank/DDBJ whole genome shotgun (WGS) entry which is preliminary data.</text>
</comment>
<dbReference type="AlphaFoldDB" id="A0A9Q0J4T7"/>
<evidence type="ECO:0000313" key="1">
    <source>
        <dbReference type="EMBL" id="KAJ4827610.1"/>
    </source>
</evidence>
<dbReference type="EMBL" id="JAKUCV010006388">
    <property type="protein sequence ID" value="KAJ4827610.1"/>
    <property type="molecule type" value="Genomic_DNA"/>
</dbReference>
<dbReference type="Proteomes" id="UP001141552">
    <property type="component" value="Unassembled WGS sequence"/>
</dbReference>
<accession>A0A9Q0J4T7</accession>
<gene>
    <name evidence="1" type="ORF">Tsubulata_026417</name>
</gene>
<dbReference type="PANTHER" id="PTHR34206">
    <property type="entry name" value="OS06G0193300 PROTEIN"/>
    <property type="match status" value="1"/>
</dbReference>
<dbReference type="PANTHER" id="PTHR34206:SF1">
    <property type="entry name" value="OS10G0390701 PROTEIN"/>
    <property type="match status" value="1"/>
</dbReference>
<organism evidence="1 2">
    <name type="scientific">Turnera subulata</name>
    <dbReference type="NCBI Taxonomy" id="218843"/>
    <lineage>
        <taxon>Eukaryota</taxon>
        <taxon>Viridiplantae</taxon>
        <taxon>Streptophyta</taxon>
        <taxon>Embryophyta</taxon>
        <taxon>Tracheophyta</taxon>
        <taxon>Spermatophyta</taxon>
        <taxon>Magnoliopsida</taxon>
        <taxon>eudicotyledons</taxon>
        <taxon>Gunneridae</taxon>
        <taxon>Pentapetalae</taxon>
        <taxon>rosids</taxon>
        <taxon>fabids</taxon>
        <taxon>Malpighiales</taxon>
        <taxon>Passifloraceae</taxon>
        <taxon>Turnera</taxon>
    </lineage>
</organism>
<evidence type="ECO:0000313" key="2">
    <source>
        <dbReference type="Proteomes" id="UP001141552"/>
    </source>
</evidence>
<reference evidence="1" key="1">
    <citation type="submission" date="2022-02" db="EMBL/GenBank/DDBJ databases">
        <authorList>
            <person name="Henning P.M."/>
            <person name="McCubbin A.G."/>
            <person name="Shore J.S."/>
        </authorList>
    </citation>
    <scope>NUCLEOTIDE SEQUENCE</scope>
    <source>
        <strain evidence="1">F60SS</strain>
        <tissue evidence="1">Leaves</tissue>
    </source>
</reference>